<dbReference type="SMR" id="A0A142G242"/>
<dbReference type="KEGG" id="aact:ACT75_09455"/>
<feature type="chain" id="PRO_5014247134" description="Excinuclease ABC subunit A" evidence="1">
    <location>
        <begin position="24"/>
        <end position="136"/>
    </location>
</feature>
<proteinExistence type="predicted"/>
<keyword evidence="6" id="KW-1185">Reference proteome</keyword>
<dbReference type="OrthoDB" id="5677666at2"/>
<dbReference type="Proteomes" id="UP000072236">
    <property type="component" value="Chromosome"/>
</dbReference>
<evidence type="ECO:0000313" key="2">
    <source>
        <dbReference type="EMBL" id="AMQ94722.1"/>
    </source>
</evidence>
<dbReference type="EMBL" id="VSED01000019">
    <property type="protein sequence ID" value="TYA38649.1"/>
    <property type="molecule type" value="Genomic_DNA"/>
</dbReference>
<evidence type="ECO:0000313" key="3">
    <source>
        <dbReference type="EMBL" id="PHO20090.1"/>
    </source>
</evidence>
<evidence type="ECO:0000313" key="6">
    <source>
        <dbReference type="Proteomes" id="UP000226080"/>
    </source>
</evidence>
<reference evidence="3 6" key="2">
    <citation type="submission" date="2017-10" db="EMBL/GenBank/DDBJ databases">
        <title>Draft genome sequences of Aggregatibacter actinomycetemcomitans strains 310a and 310b.</title>
        <authorList>
            <person name="May A.C."/>
            <person name="Ohta H."/>
            <person name="Maeda H."/>
            <person name="Kokeguchi S."/>
            <person name="Cugini C."/>
        </authorList>
    </citation>
    <scope>NUCLEOTIDE SEQUENCE [LARGE SCALE GENOMIC DNA]</scope>
    <source>
        <strain evidence="3 6">310b</strain>
    </source>
</reference>
<evidence type="ECO:0000313" key="4">
    <source>
        <dbReference type="EMBL" id="TYA38649.1"/>
    </source>
</evidence>
<organism evidence="4 7">
    <name type="scientific">Aggregatibacter actinomycetemcomitans</name>
    <name type="common">Actinobacillus actinomycetemcomitans</name>
    <name type="synonym">Haemophilus actinomycetemcomitans</name>
    <dbReference type="NCBI Taxonomy" id="714"/>
    <lineage>
        <taxon>Bacteria</taxon>
        <taxon>Pseudomonadati</taxon>
        <taxon>Pseudomonadota</taxon>
        <taxon>Gammaproteobacteria</taxon>
        <taxon>Pasteurellales</taxon>
        <taxon>Pasteurellaceae</taxon>
        <taxon>Aggregatibacter</taxon>
    </lineage>
</organism>
<dbReference type="Proteomes" id="UP000323012">
    <property type="component" value="Unassembled WGS sequence"/>
</dbReference>
<protein>
    <recommendedName>
        <fullName evidence="8">Excinuclease ABC subunit A</fullName>
    </recommendedName>
</protein>
<gene>
    <name evidence="2" type="ORF">ACT75_09455</name>
    <name evidence="3" type="ORF">CQR80_08570</name>
    <name evidence="4" type="ORF">FXB79_07475</name>
</gene>
<dbReference type="Proteomes" id="UP000226080">
    <property type="component" value="Unassembled WGS sequence"/>
</dbReference>
<keyword evidence="1" id="KW-0732">Signal</keyword>
<dbReference type="EMBL" id="PCGW01000017">
    <property type="protein sequence ID" value="PHO20090.1"/>
    <property type="molecule type" value="Genomic_DNA"/>
</dbReference>
<accession>A0A142G242</accession>
<dbReference type="AlphaFoldDB" id="A0A142G242"/>
<dbReference type="eggNOG" id="COG0641">
    <property type="taxonomic scope" value="Bacteria"/>
</dbReference>
<evidence type="ECO:0000313" key="5">
    <source>
        <dbReference type="Proteomes" id="UP000072236"/>
    </source>
</evidence>
<dbReference type="RefSeq" id="WP_005542301.1">
    <property type="nucleotide sequence ID" value="NZ_CP012959.1"/>
</dbReference>
<evidence type="ECO:0008006" key="8">
    <source>
        <dbReference type="Google" id="ProtNLM"/>
    </source>
</evidence>
<name>A0A142G242_AGGAC</name>
<evidence type="ECO:0000256" key="1">
    <source>
        <dbReference type="SAM" id="SignalP"/>
    </source>
</evidence>
<dbReference type="PROSITE" id="PS51257">
    <property type="entry name" value="PROKAR_LIPOPROTEIN"/>
    <property type="match status" value="1"/>
</dbReference>
<evidence type="ECO:0000313" key="7">
    <source>
        <dbReference type="Proteomes" id="UP000323012"/>
    </source>
</evidence>
<sequence>MKLVKTLSAVAVIAVLSACSASKKEPQPVKSEKTVVYSCNKRAVTVTYQFENQEATEAKVVMRKKVIAESLPVSNVDKDFPSFISDKYIWSVDSGFSLNTATATDGVMLTQRGKKVDRILAKNCKVNAKATARANQ</sequence>
<feature type="signal peptide" evidence="1">
    <location>
        <begin position="1"/>
        <end position="23"/>
    </location>
</feature>
<reference evidence="4 7" key="3">
    <citation type="submission" date="2019-08" db="EMBL/GenBank/DDBJ databases">
        <title>Whole genome sequencing of Aggregatibacter actinomycetemcomitans cultured from blood stream infections in Denmark reveals a novel phylogenetic lineage expressing serotype a membrane O polysaccharide.</title>
        <authorList>
            <person name="Nedergaard S."/>
            <person name="Kobel C.M."/>
            <person name="Nielsen M.B."/>
            <person name="Moeller R.T."/>
            <person name="Jensen A.B."/>
            <person name="Noerskov-Lauritsen N."/>
        </authorList>
    </citation>
    <scope>NUCLEOTIDE SEQUENCE [LARGE SCALE GENOMIC DNA]</scope>
    <source>
        <strain evidence="4 7">PN_563</strain>
    </source>
</reference>
<reference evidence="2 5" key="1">
    <citation type="submission" date="2015-10" db="EMBL/GenBank/DDBJ databases">
        <title>Tn-seq of a polymicrobial infection.</title>
        <authorList>
            <person name="Stacy A."/>
            <person name="Rumbaugh K.P."/>
            <person name="Whiteley M."/>
        </authorList>
    </citation>
    <scope>NUCLEOTIDE SEQUENCE [LARGE SCALE GENOMIC DNA]</scope>
    <source>
        <strain evidence="2 5">624</strain>
    </source>
</reference>
<dbReference type="EMBL" id="CP012959">
    <property type="protein sequence ID" value="AMQ94722.1"/>
    <property type="molecule type" value="Genomic_DNA"/>
</dbReference>